<dbReference type="PRINTS" id="PR00449">
    <property type="entry name" value="RASTRNSFRMNG"/>
</dbReference>
<dbReference type="PANTHER" id="PTHR47978">
    <property type="match status" value="1"/>
</dbReference>
<dbReference type="InterPro" id="IPR001806">
    <property type="entry name" value="Small_GTPase"/>
</dbReference>
<organism evidence="2 3">
    <name type="scientific">Rasiella rasia</name>
    <dbReference type="NCBI Taxonomy" id="2744027"/>
    <lineage>
        <taxon>Bacteria</taxon>
        <taxon>Pseudomonadati</taxon>
        <taxon>Bacteroidota</taxon>
        <taxon>Flavobacteriia</taxon>
        <taxon>Flavobacteriales</taxon>
        <taxon>Flavobacteriaceae</taxon>
        <taxon>Rasiella</taxon>
    </lineage>
</organism>
<accession>A0A6G6GMF3</accession>
<dbReference type="InterPro" id="IPR027417">
    <property type="entry name" value="P-loop_NTPase"/>
</dbReference>
<reference evidence="2 3" key="1">
    <citation type="submission" date="2020-02" db="EMBL/GenBank/DDBJ databases">
        <title>Complete genome sequence of Flavobacteriaceae bacterium.</title>
        <authorList>
            <person name="Kim S.-J."/>
            <person name="Kim Y.-S."/>
            <person name="Kim K.-H."/>
        </authorList>
    </citation>
    <scope>NUCLEOTIDE SEQUENCE [LARGE SCALE GENOMIC DNA]</scope>
    <source>
        <strain evidence="2 3">RR4-40</strain>
    </source>
</reference>
<dbReference type="PROSITE" id="PS51419">
    <property type="entry name" value="RAB"/>
    <property type="match status" value="1"/>
</dbReference>
<dbReference type="InterPro" id="IPR005225">
    <property type="entry name" value="Small_GTP-bd"/>
</dbReference>
<evidence type="ECO:0000313" key="3">
    <source>
        <dbReference type="Proteomes" id="UP000505306"/>
    </source>
</evidence>
<dbReference type="Proteomes" id="UP000505306">
    <property type="component" value="Chromosome"/>
</dbReference>
<dbReference type="SMART" id="SM00174">
    <property type="entry name" value="RHO"/>
    <property type="match status" value="1"/>
</dbReference>
<dbReference type="GO" id="GO:0005525">
    <property type="term" value="F:GTP binding"/>
    <property type="evidence" value="ECO:0007669"/>
    <property type="project" value="InterPro"/>
</dbReference>
<evidence type="ECO:0000313" key="2">
    <source>
        <dbReference type="EMBL" id="QIE59766.1"/>
    </source>
</evidence>
<dbReference type="RefSeq" id="WP_164679779.1">
    <property type="nucleotide sequence ID" value="NZ_CP049057.1"/>
</dbReference>
<dbReference type="Pfam" id="PF00071">
    <property type="entry name" value="Ras"/>
    <property type="match status" value="1"/>
</dbReference>
<name>A0A6G6GMF3_9FLAO</name>
<dbReference type="KEGG" id="mgel:G5B37_09385"/>
<dbReference type="SUPFAM" id="SSF52540">
    <property type="entry name" value="P-loop containing nucleoside triphosphate hydrolases"/>
    <property type="match status" value="1"/>
</dbReference>
<dbReference type="FunFam" id="3.40.50.300:FF:001447">
    <property type="entry name" value="Ras-related protein Rab-1B"/>
    <property type="match status" value="1"/>
</dbReference>
<keyword evidence="3" id="KW-1185">Reference proteome</keyword>
<dbReference type="GO" id="GO:0003924">
    <property type="term" value="F:GTPase activity"/>
    <property type="evidence" value="ECO:0007669"/>
    <property type="project" value="InterPro"/>
</dbReference>
<protein>
    <submittedName>
        <fullName evidence="2">GTP-binding protein</fullName>
    </submittedName>
</protein>
<dbReference type="SMART" id="SM00175">
    <property type="entry name" value="RAB"/>
    <property type="match status" value="1"/>
</dbReference>
<dbReference type="PROSITE" id="PS51421">
    <property type="entry name" value="RAS"/>
    <property type="match status" value="1"/>
</dbReference>
<dbReference type="SMART" id="SM00173">
    <property type="entry name" value="RAS"/>
    <property type="match status" value="1"/>
</dbReference>
<gene>
    <name evidence="2" type="ORF">G5B37_09385</name>
</gene>
<proteinExistence type="predicted"/>
<dbReference type="NCBIfam" id="TIGR00231">
    <property type="entry name" value="small_GTP"/>
    <property type="match status" value="1"/>
</dbReference>
<evidence type="ECO:0000256" key="1">
    <source>
        <dbReference type="ARBA" id="ARBA00022741"/>
    </source>
</evidence>
<dbReference type="Gene3D" id="3.40.50.300">
    <property type="entry name" value="P-loop containing nucleotide triphosphate hydrolases"/>
    <property type="match status" value="1"/>
</dbReference>
<keyword evidence="1" id="KW-0547">Nucleotide-binding</keyword>
<dbReference type="EMBL" id="CP049057">
    <property type="protein sequence ID" value="QIE59766.1"/>
    <property type="molecule type" value="Genomic_DNA"/>
</dbReference>
<sequence length="163" mass="18517">MNYPKKIVLLGHFGVGKTSLLRQFVDTIFSEDYLVTVGVHVKKKEITVNQQQVQLIIWDIEGNTSIDKARNSYLLGSHGFIYVFDVTRPATYENIEDEIKFLDTNYPNIPACIVGNKADLFTEEFTPEFFGDEVFDNCFFTSAKTGENVSEIFNAIAKQTLQV</sequence>
<dbReference type="CDD" id="cd00154">
    <property type="entry name" value="Rab"/>
    <property type="match status" value="1"/>
</dbReference>
<dbReference type="AlphaFoldDB" id="A0A6G6GMF3"/>